<dbReference type="EMBL" id="QSFT01000006">
    <property type="protein sequence ID" value="RHA77491.1"/>
    <property type="molecule type" value="Genomic_DNA"/>
</dbReference>
<feature type="domain" description="Phosphoadenosine phosphosulphate reductase" evidence="1">
    <location>
        <begin position="28"/>
        <end position="236"/>
    </location>
</feature>
<dbReference type="Gene3D" id="3.40.50.620">
    <property type="entry name" value="HUPs"/>
    <property type="match status" value="1"/>
</dbReference>
<dbReference type="PANTHER" id="PTHR30083:SF0">
    <property type="entry name" value="3'-PHOSPHOADENOSINE 5'-PHOSPHOSULFATE SULFOTRANSFERASE (PAPS REDUCTASE)_FAD SYNTHETASE"/>
    <property type="match status" value="1"/>
</dbReference>
<dbReference type="Pfam" id="PF11922">
    <property type="entry name" value="DUF3440"/>
    <property type="match status" value="1"/>
</dbReference>
<dbReference type="Pfam" id="PF01507">
    <property type="entry name" value="PAPS_reduct"/>
    <property type="match status" value="1"/>
</dbReference>
<accession>A0A413T2U4</accession>
<dbReference type="InterPro" id="IPR002500">
    <property type="entry name" value="PAPS_reduct_dom"/>
</dbReference>
<dbReference type="FunFam" id="3.40.50.620:FF:000163">
    <property type="entry name" value="Predicted phosphoadenosine phosphosulfate reductase"/>
    <property type="match status" value="1"/>
</dbReference>
<sequence length="432" mass="52181">MNKQNTKKNVYELTQERLRMIFNEFDNIYVSFSGGKDSGILLELCIDYIRKNNLNRKIGVFHMDYEIQYRMTIDYVDRILEANKDILEVYRVCVPFKVRTCTSMYQQYWRPWEKEKEDMWVRQMPKGVMTQEDFPFYNENMWDYNFQIEFAKWLHQKKNAIRTCCLVGIRTQESYHRWRTIYKTSKLLLYHNYRWSTKIDNDVYNLYPIYDWKTTDVWTANGKFGWDYNKLYDLYYQAGVCLEKQRVASPFISEATESLYLYKAIDPDTWGRMIGRVNGVNFTAIYGNSYAMGRQSPKLPPGHTWKSFMEFLLSTLPEESRRNYLGKLETSIKFWRTKGGCLSEETIQRLQDLNIPIEVRNTTNYKTDKRPVMMEYLDDINIPEFREIPTYKRMCICILRNDHACKYMGFALTKEEKKMKDYILKQYQNIWT</sequence>
<gene>
    <name evidence="2" type="ORF">DW921_04370</name>
</gene>
<dbReference type="AlphaFoldDB" id="A0A413T2U4"/>
<dbReference type="RefSeq" id="WP_008145094.1">
    <property type="nucleotide sequence ID" value="NZ_CABJGD010000006.1"/>
</dbReference>
<reference evidence="2 3" key="1">
    <citation type="submission" date="2018-08" db="EMBL/GenBank/DDBJ databases">
        <title>A genome reference for cultivated species of the human gut microbiota.</title>
        <authorList>
            <person name="Zou Y."/>
            <person name="Xue W."/>
            <person name="Luo G."/>
        </authorList>
    </citation>
    <scope>NUCLEOTIDE SEQUENCE [LARGE SCALE GENOMIC DNA]</scope>
    <source>
        <strain evidence="2 3">AM42-38</strain>
    </source>
</reference>
<evidence type="ECO:0000313" key="3">
    <source>
        <dbReference type="Proteomes" id="UP000283855"/>
    </source>
</evidence>
<name>A0A413T2U4_9BACT</name>
<dbReference type="CDD" id="cd23947">
    <property type="entry name" value="PAPS_reductase-like_YbdN"/>
    <property type="match status" value="1"/>
</dbReference>
<evidence type="ECO:0000313" key="2">
    <source>
        <dbReference type="EMBL" id="RHA77491.1"/>
    </source>
</evidence>
<dbReference type="GO" id="GO:0003824">
    <property type="term" value="F:catalytic activity"/>
    <property type="evidence" value="ECO:0007669"/>
    <property type="project" value="InterPro"/>
</dbReference>
<dbReference type="GO" id="GO:0071453">
    <property type="term" value="P:cellular response to oxygen levels"/>
    <property type="evidence" value="ECO:0007669"/>
    <property type="project" value="TreeGrafter"/>
</dbReference>
<dbReference type="Proteomes" id="UP000283855">
    <property type="component" value="Unassembled WGS sequence"/>
</dbReference>
<dbReference type="GeneID" id="78405668"/>
<comment type="caution">
    <text evidence="2">The sequence shown here is derived from an EMBL/GenBank/DDBJ whole genome shotgun (WGS) entry which is preliminary data.</text>
</comment>
<protein>
    <submittedName>
        <fullName evidence="2">DUF3440 domain-containing protein</fullName>
    </submittedName>
</protein>
<organism evidence="2 3">
    <name type="scientific">Phocaeicola coprophilus</name>
    <dbReference type="NCBI Taxonomy" id="387090"/>
    <lineage>
        <taxon>Bacteria</taxon>
        <taxon>Pseudomonadati</taxon>
        <taxon>Bacteroidota</taxon>
        <taxon>Bacteroidia</taxon>
        <taxon>Bacteroidales</taxon>
        <taxon>Bacteroidaceae</taxon>
        <taxon>Phocaeicola</taxon>
    </lineage>
</organism>
<dbReference type="SUPFAM" id="SSF52402">
    <property type="entry name" value="Adenine nucleotide alpha hydrolases-like"/>
    <property type="match status" value="1"/>
</dbReference>
<evidence type="ECO:0000259" key="1">
    <source>
        <dbReference type="Pfam" id="PF01507"/>
    </source>
</evidence>
<dbReference type="InterPro" id="IPR014729">
    <property type="entry name" value="Rossmann-like_a/b/a_fold"/>
</dbReference>
<dbReference type="PANTHER" id="PTHR30083">
    <property type="entry name" value="TRANSCRIPTIONAL REGULATOR-RELATED"/>
    <property type="match status" value="1"/>
</dbReference>
<proteinExistence type="predicted"/>
<dbReference type="InterPro" id="IPR021845">
    <property type="entry name" value="DUF3440"/>
</dbReference>